<name>A0ABT2RMT8_9FIRM</name>
<accession>A0ABT2RMT8</accession>
<keyword evidence="3" id="KW-1185">Reference proteome</keyword>
<sequence length="74" mass="8262">MKKTKRILALLGAILLVAMYASTLFFALTDHSGTMDLLMASIACTIILPVLLYAYTLAYKVTHRDNEDDNNPRD</sequence>
<dbReference type="EMBL" id="JAOQJU010000007">
    <property type="protein sequence ID" value="MCU6686494.1"/>
    <property type="molecule type" value="Genomic_DNA"/>
</dbReference>
<evidence type="ECO:0000313" key="3">
    <source>
        <dbReference type="Proteomes" id="UP001652431"/>
    </source>
</evidence>
<evidence type="ECO:0000313" key="2">
    <source>
        <dbReference type="EMBL" id="MCU6686494.1"/>
    </source>
</evidence>
<organism evidence="2 3">
    <name type="scientific">Dorea acetigenes</name>
    <dbReference type="NCBI Taxonomy" id="2981787"/>
    <lineage>
        <taxon>Bacteria</taxon>
        <taxon>Bacillati</taxon>
        <taxon>Bacillota</taxon>
        <taxon>Clostridia</taxon>
        <taxon>Lachnospirales</taxon>
        <taxon>Lachnospiraceae</taxon>
        <taxon>Dorea</taxon>
    </lineage>
</organism>
<dbReference type="RefSeq" id="WP_158369572.1">
    <property type="nucleotide sequence ID" value="NZ_JAOQJU010000007.1"/>
</dbReference>
<protein>
    <submittedName>
        <fullName evidence="2">Uncharacterized protein</fullName>
    </submittedName>
</protein>
<comment type="caution">
    <text evidence="2">The sequence shown here is derived from an EMBL/GenBank/DDBJ whole genome shotgun (WGS) entry which is preliminary data.</text>
</comment>
<keyword evidence="1" id="KW-0812">Transmembrane</keyword>
<proteinExistence type="predicted"/>
<gene>
    <name evidence="2" type="ORF">OCV99_08015</name>
</gene>
<reference evidence="2 3" key="1">
    <citation type="journal article" date="2021" name="ISME Commun">
        <title>Automated analysis of genomic sequences facilitates high-throughput and comprehensive description of bacteria.</title>
        <authorList>
            <person name="Hitch T.C.A."/>
        </authorList>
    </citation>
    <scope>NUCLEOTIDE SEQUENCE [LARGE SCALE GENOMIC DNA]</scope>
    <source>
        <strain evidence="2 3">Sanger_03</strain>
    </source>
</reference>
<evidence type="ECO:0000256" key="1">
    <source>
        <dbReference type="SAM" id="Phobius"/>
    </source>
</evidence>
<dbReference type="Proteomes" id="UP001652431">
    <property type="component" value="Unassembled WGS sequence"/>
</dbReference>
<feature type="transmembrane region" description="Helical" evidence="1">
    <location>
        <begin position="37"/>
        <end position="55"/>
    </location>
</feature>
<keyword evidence="1" id="KW-0472">Membrane</keyword>
<keyword evidence="1" id="KW-1133">Transmembrane helix</keyword>